<accession>A0A9D9GWF2</accession>
<evidence type="ECO:0000313" key="4">
    <source>
        <dbReference type="Proteomes" id="UP000823635"/>
    </source>
</evidence>
<dbReference type="AlphaFoldDB" id="A0A9D9GWF2"/>
<feature type="region of interest" description="Disordered" evidence="1">
    <location>
        <begin position="198"/>
        <end position="250"/>
    </location>
</feature>
<protein>
    <submittedName>
        <fullName evidence="3">DUF3575 domain-containing protein</fullName>
    </submittedName>
</protein>
<dbReference type="Pfam" id="PF12099">
    <property type="entry name" value="DUF3575"/>
    <property type="match status" value="1"/>
</dbReference>
<dbReference type="InterPro" id="IPR021958">
    <property type="entry name" value="DUF3575"/>
</dbReference>
<feature type="signal peptide" evidence="2">
    <location>
        <begin position="1"/>
        <end position="20"/>
    </location>
</feature>
<organism evidence="3 4">
    <name type="scientific">Candidatus Egerieousia excrementavium</name>
    <dbReference type="NCBI Taxonomy" id="2840778"/>
    <lineage>
        <taxon>Bacteria</taxon>
        <taxon>Pseudomonadati</taxon>
        <taxon>Bacteroidota</taxon>
        <taxon>Bacteroidia</taxon>
        <taxon>Bacteroidales</taxon>
        <taxon>Candidatus Egerieousia</taxon>
    </lineage>
</organism>
<feature type="chain" id="PRO_5038563306" evidence="2">
    <location>
        <begin position="21"/>
        <end position="432"/>
    </location>
</feature>
<sequence length="432" mass="49526">MNRRLLLLVFCLLVAPLLHAGETAVDSVRIYYRLGYRYVDTSLRDNGEVLKNLCAKIEKALQEDLLEKVVIYSYTSPDGTHKANLTLAARRMDSLESWLLRNTPLPATMLETNSGGIAWGLLRDAVSKSEMQYKKEVLQILDNTPVWVFDSNGKVIGSRKKELMDLKGGVPYRYMYEHLFPDLRSSIAIMLYIRTSGPQTEEEREPAASEKTSPAAPEKDMDATVPEESVPPATEKSEAVAPDEKTTAAVPEQERYEPLHKLALKTNIIYDLALMPSLEVEYMINERWSVNAEGEVAWWKNNGKHKYYQIATLSPEVRYWFKTKKRWHGHYVGLFGGGSWYDLENGKRGYKGEFWKAGLSYGYMFPIGRSLSFETGIGLGFLRTWYEEYLPIDGHYVYQQSSRTNWIGPVKLKFTLVWRLWDENRSGKGGKR</sequence>
<evidence type="ECO:0000313" key="3">
    <source>
        <dbReference type="EMBL" id="MBO8429575.1"/>
    </source>
</evidence>
<keyword evidence="2" id="KW-0732">Signal</keyword>
<reference evidence="3" key="2">
    <citation type="journal article" date="2021" name="PeerJ">
        <title>Extensive microbial diversity within the chicken gut microbiome revealed by metagenomics and culture.</title>
        <authorList>
            <person name="Gilroy R."/>
            <person name="Ravi A."/>
            <person name="Getino M."/>
            <person name="Pursley I."/>
            <person name="Horton D.L."/>
            <person name="Alikhan N.F."/>
            <person name="Baker D."/>
            <person name="Gharbi K."/>
            <person name="Hall N."/>
            <person name="Watson M."/>
            <person name="Adriaenssens E.M."/>
            <person name="Foster-Nyarko E."/>
            <person name="Jarju S."/>
            <person name="Secka A."/>
            <person name="Antonio M."/>
            <person name="Oren A."/>
            <person name="Chaudhuri R.R."/>
            <person name="La Ragione R."/>
            <person name="Hildebrand F."/>
            <person name="Pallen M.J."/>
        </authorList>
    </citation>
    <scope>NUCLEOTIDE SEQUENCE</scope>
    <source>
        <strain evidence="3">15467</strain>
    </source>
</reference>
<gene>
    <name evidence="3" type="ORF">IAC68_06575</name>
</gene>
<dbReference type="Proteomes" id="UP000823635">
    <property type="component" value="Unassembled WGS sequence"/>
</dbReference>
<dbReference type="EMBL" id="JADINB010000141">
    <property type="protein sequence ID" value="MBO8429575.1"/>
    <property type="molecule type" value="Genomic_DNA"/>
</dbReference>
<reference evidence="3" key="1">
    <citation type="submission" date="2020-10" db="EMBL/GenBank/DDBJ databases">
        <authorList>
            <person name="Gilroy R."/>
        </authorList>
    </citation>
    <scope>NUCLEOTIDE SEQUENCE</scope>
    <source>
        <strain evidence="3">15467</strain>
    </source>
</reference>
<name>A0A9D9GWF2_9BACT</name>
<proteinExistence type="predicted"/>
<evidence type="ECO:0000256" key="2">
    <source>
        <dbReference type="SAM" id="SignalP"/>
    </source>
</evidence>
<evidence type="ECO:0000256" key="1">
    <source>
        <dbReference type="SAM" id="MobiDB-lite"/>
    </source>
</evidence>
<comment type="caution">
    <text evidence="3">The sequence shown here is derived from an EMBL/GenBank/DDBJ whole genome shotgun (WGS) entry which is preliminary data.</text>
</comment>
<feature type="compositionally biased region" description="Basic and acidic residues" evidence="1">
    <location>
        <begin position="235"/>
        <end position="250"/>
    </location>
</feature>